<proteinExistence type="predicted"/>
<name>A0AA39IMR4_9BILA</name>
<evidence type="ECO:0000313" key="2">
    <source>
        <dbReference type="EMBL" id="KAK0427177.1"/>
    </source>
</evidence>
<dbReference type="Pfam" id="PF10316">
    <property type="entry name" value="7TM_GPCR_Srbc"/>
    <property type="match status" value="1"/>
</dbReference>
<keyword evidence="1" id="KW-1133">Transmembrane helix</keyword>
<dbReference type="AlphaFoldDB" id="A0AA39IMR4"/>
<feature type="transmembrane region" description="Helical" evidence="1">
    <location>
        <begin position="165"/>
        <end position="190"/>
    </location>
</feature>
<reference evidence="2" key="1">
    <citation type="submission" date="2023-06" db="EMBL/GenBank/DDBJ databases">
        <title>Genomic analysis of the entomopathogenic nematode Steinernema hermaphroditum.</title>
        <authorList>
            <person name="Schwarz E.M."/>
            <person name="Heppert J.K."/>
            <person name="Baniya A."/>
            <person name="Schwartz H.T."/>
            <person name="Tan C.-H."/>
            <person name="Antoshechkin I."/>
            <person name="Sternberg P.W."/>
            <person name="Goodrich-Blair H."/>
            <person name="Dillman A.R."/>
        </authorList>
    </citation>
    <scope>NUCLEOTIDE SEQUENCE</scope>
    <source>
        <strain evidence="2">PS9179</strain>
        <tissue evidence="2">Whole animal</tissue>
    </source>
</reference>
<dbReference type="Gene3D" id="1.20.1070.10">
    <property type="entry name" value="Rhodopsin 7-helix transmembrane proteins"/>
    <property type="match status" value="1"/>
</dbReference>
<evidence type="ECO:0008006" key="4">
    <source>
        <dbReference type="Google" id="ProtNLM"/>
    </source>
</evidence>
<comment type="caution">
    <text evidence="2">The sequence shown here is derived from an EMBL/GenBank/DDBJ whole genome shotgun (WGS) entry which is preliminary data.</text>
</comment>
<feature type="transmembrane region" description="Helical" evidence="1">
    <location>
        <begin position="214"/>
        <end position="239"/>
    </location>
</feature>
<protein>
    <recommendedName>
        <fullName evidence="4">G-protein coupled receptors family 1 profile domain-containing protein</fullName>
    </recommendedName>
</protein>
<dbReference type="SUPFAM" id="SSF81321">
    <property type="entry name" value="Family A G protein-coupled receptor-like"/>
    <property type="match status" value="1"/>
</dbReference>
<feature type="transmembrane region" description="Helical" evidence="1">
    <location>
        <begin position="123"/>
        <end position="145"/>
    </location>
</feature>
<sequence>MSALSALIINWIVVLTCVSAIAINLKTVISIYLQKKKTEKHYTMLLSQIVFHFLYNISTAVFTLRNIFENTSTTCSDLYNYWTFSVVFSSSVIIVFGNIFIVLDRFLAVHTPIDYQMKYKKRLLHSALILLTLLLFATLGAYTLPCYTLPPDTSPNGSLVSTLNQVVLIVYMVKCAACVANVIATAGFVWRLRIFMDAQKGITMNANLKTANQVVLYQMLAETILVVIPSIITAILNYAFGVFVTNFVGQYPVALFSGYTTVCSVLLAAKLRKMKTTTAVNVFKK</sequence>
<dbReference type="InterPro" id="IPR019420">
    <property type="entry name" value="7TM_GPCR_serpentine_rcpt_Srbc"/>
</dbReference>
<keyword evidence="1" id="KW-0812">Transmembrane</keyword>
<gene>
    <name evidence="2" type="ORF">QR680_010100</name>
</gene>
<organism evidence="2 3">
    <name type="scientific">Steinernema hermaphroditum</name>
    <dbReference type="NCBI Taxonomy" id="289476"/>
    <lineage>
        <taxon>Eukaryota</taxon>
        <taxon>Metazoa</taxon>
        <taxon>Ecdysozoa</taxon>
        <taxon>Nematoda</taxon>
        <taxon>Chromadorea</taxon>
        <taxon>Rhabditida</taxon>
        <taxon>Tylenchina</taxon>
        <taxon>Panagrolaimomorpha</taxon>
        <taxon>Strongyloidoidea</taxon>
        <taxon>Steinernematidae</taxon>
        <taxon>Steinernema</taxon>
    </lineage>
</organism>
<feature type="transmembrane region" description="Helical" evidence="1">
    <location>
        <begin position="6"/>
        <end position="33"/>
    </location>
</feature>
<evidence type="ECO:0000313" key="3">
    <source>
        <dbReference type="Proteomes" id="UP001175271"/>
    </source>
</evidence>
<feature type="transmembrane region" description="Helical" evidence="1">
    <location>
        <begin position="45"/>
        <end position="68"/>
    </location>
</feature>
<accession>A0AA39IMR4</accession>
<dbReference type="Proteomes" id="UP001175271">
    <property type="component" value="Unassembled WGS sequence"/>
</dbReference>
<feature type="transmembrane region" description="Helical" evidence="1">
    <location>
        <begin position="80"/>
        <end position="103"/>
    </location>
</feature>
<feature type="transmembrane region" description="Helical" evidence="1">
    <location>
        <begin position="251"/>
        <end position="269"/>
    </location>
</feature>
<keyword evidence="3" id="KW-1185">Reference proteome</keyword>
<evidence type="ECO:0000256" key="1">
    <source>
        <dbReference type="SAM" id="Phobius"/>
    </source>
</evidence>
<dbReference type="EMBL" id="JAUCMV010000001">
    <property type="protein sequence ID" value="KAK0427177.1"/>
    <property type="molecule type" value="Genomic_DNA"/>
</dbReference>
<keyword evidence="1" id="KW-0472">Membrane</keyword>